<evidence type="ECO:0000313" key="2">
    <source>
        <dbReference type="Proteomes" id="UP000184260"/>
    </source>
</evidence>
<dbReference type="AlphaFoldDB" id="A0A1M7L969"/>
<reference evidence="2" key="1">
    <citation type="submission" date="2016-11" db="EMBL/GenBank/DDBJ databases">
        <authorList>
            <person name="Varghese N."/>
            <person name="Submissions S."/>
        </authorList>
    </citation>
    <scope>NUCLEOTIDE SEQUENCE [LARGE SCALE GENOMIC DNA]</scope>
    <source>
        <strain evidence="2">DSM 3661</strain>
    </source>
</reference>
<keyword evidence="2" id="KW-1185">Reference proteome</keyword>
<protein>
    <recommendedName>
        <fullName evidence="3">Lipoprotein</fullName>
    </recommendedName>
</protein>
<dbReference type="PROSITE" id="PS51257">
    <property type="entry name" value="PROKAR_LIPOPROTEIN"/>
    <property type="match status" value="1"/>
</dbReference>
<dbReference type="STRING" id="69322.SAMN05443669_10652"/>
<evidence type="ECO:0008006" key="3">
    <source>
        <dbReference type="Google" id="ProtNLM"/>
    </source>
</evidence>
<gene>
    <name evidence="1" type="ORF">SAMN05443669_10652</name>
</gene>
<dbReference type="EMBL" id="FRBU01000065">
    <property type="protein sequence ID" value="SHM74406.1"/>
    <property type="molecule type" value="Genomic_DNA"/>
</dbReference>
<name>A0A1M7L969_9FLAO</name>
<accession>A0A1M7L969</accession>
<organism evidence="1 2">
    <name type="scientific">Flavobacterium xanthum</name>
    <dbReference type="NCBI Taxonomy" id="69322"/>
    <lineage>
        <taxon>Bacteria</taxon>
        <taxon>Pseudomonadati</taxon>
        <taxon>Bacteroidota</taxon>
        <taxon>Flavobacteriia</taxon>
        <taxon>Flavobacteriales</taxon>
        <taxon>Flavobacteriaceae</taxon>
        <taxon>Flavobacterium</taxon>
    </lineage>
</organism>
<dbReference type="OrthoDB" id="1186960at2"/>
<dbReference type="RefSeq" id="WP_073355660.1">
    <property type="nucleotide sequence ID" value="NZ_FRBU01000065.1"/>
</dbReference>
<dbReference type="Proteomes" id="UP000184260">
    <property type="component" value="Unassembled WGS sequence"/>
</dbReference>
<proteinExistence type="predicted"/>
<evidence type="ECO:0000313" key="1">
    <source>
        <dbReference type="EMBL" id="SHM74406.1"/>
    </source>
</evidence>
<sequence length="243" mass="27692">MKNNFLLLILYFFAACQSTKIKNDYYKVAPSSPELGSIGDSKSILDLQNDFNTKTLAILEKNIRLSIEVLPFNNRLNALYNAKSKYNQNQPSINYIDSLPQKPELAVIRLLDVSGYVGELNSDYNALTLRLLQNNTKLKIITSIVSHLTDEEITKIKQADSYYLKNALDKKYTIQLYKSGKKTDLLAIDPTTTIAYRTSSFCWSTTDRGKWYIADLTEGNENCKGITKSKIKDKTRTKKLFDL</sequence>